<feature type="compositionally biased region" description="Polar residues" evidence="2">
    <location>
        <begin position="1203"/>
        <end position="1214"/>
    </location>
</feature>
<dbReference type="InterPro" id="IPR036875">
    <property type="entry name" value="Znf_CCHC_sf"/>
</dbReference>
<feature type="compositionally biased region" description="Basic and acidic residues" evidence="2">
    <location>
        <begin position="366"/>
        <end position="384"/>
    </location>
</feature>
<proteinExistence type="predicted"/>
<keyword evidence="1" id="KW-0479">Metal-binding</keyword>
<evidence type="ECO:0000256" key="1">
    <source>
        <dbReference type="PROSITE-ProRule" id="PRU00047"/>
    </source>
</evidence>
<dbReference type="Gramene" id="TVT99539">
    <property type="protein sequence ID" value="TVT99539"/>
    <property type="gene ID" value="EJB05_55088"/>
</dbReference>
<feature type="compositionally biased region" description="Pro residues" evidence="2">
    <location>
        <begin position="405"/>
        <end position="420"/>
    </location>
</feature>
<feature type="region of interest" description="Disordered" evidence="2">
    <location>
        <begin position="401"/>
        <end position="425"/>
    </location>
</feature>
<dbReference type="OrthoDB" id="696643at2759"/>
<feature type="region of interest" description="Disordered" evidence="2">
    <location>
        <begin position="232"/>
        <end position="265"/>
    </location>
</feature>
<dbReference type="PANTHER" id="PTHR33075:SF7">
    <property type="entry name" value="OS02G0303350 PROTEIN"/>
    <property type="match status" value="1"/>
</dbReference>
<feature type="compositionally biased region" description="Polar residues" evidence="2">
    <location>
        <begin position="356"/>
        <end position="365"/>
    </location>
</feature>
<dbReference type="InterPro" id="IPR001878">
    <property type="entry name" value="Znf_CCHC"/>
</dbReference>
<dbReference type="GO" id="GO:0003676">
    <property type="term" value="F:nucleic acid binding"/>
    <property type="evidence" value="ECO:0007669"/>
    <property type="project" value="InterPro"/>
</dbReference>
<feature type="region of interest" description="Disordered" evidence="2">
    <location>
        <begin position="333"/>
        <end position="389"/>
    </location>
</feature>
<dbReference type="AlphaFoldDB" id="A0A5J9SKM0"/>
<dbReference type="SMART" id="SM00343">
    <property type="entry name" value="ZnF_C2HC"/>
    <property type="match status" value="2"/>
</dbReference>
<evidence type="ECO:0000313" key="5">
    <source>
        <dbReference type="Proteomes" id="UP000324897"/>
    </source>
</evidence>
<dbReference type="Pfam" id="PF24530">
    <property type="entry name" value="DUF7597"/>
    <property type="match status" value="1"/>
</dbReference>
<feature type="region of interest" description="Disordered" evidence="2">
    <location>
        <begin position="1044"/>
        <end position="1063"/>
    </location>
</feature>
<dbReference type="Proteomes" id="UP000324897">
    <property type="component" value="Unassembled WGS sequence"/>
</dbReference>
<dbReference type="Gene3D" id="4.10.60.10">
    <property type="entry name" value="Zinc finger, CCHC-type"/>
    <property type="match status" value="1"/>
</dbReference>
<dbReference type="SUPFAM" id="SSF57756">
    <property type="entry name" value="Retrovirus zinc finger-like domains"/>
    <property type="match status" value="1"/>
</dbReference>
<organism evidence="4 5">
    <name type="scientific">Eragrostis curvula</name>
    <name type="common">weeping love grass</name>
    <dbReference type="NCBI Taxonomy" id="38414"/>
    <lineage>
        <taxon>Eukaryota</taxon>
        <taxon>Viridiplantae</taxon>
        <taxon>Streptophyta</taxon>
        <taxon>Embryophyta</taxon>
        <taxon>Tracheophyta</taxon>
        <taxon>Spermatophyta</taxon>
        <taxon>Magnoliopsida</taxon>
        <taxon>Liliopsida</taxon>
        <taxon>Poales</taxon>
        <taxon>Poaceae</taxon>
        <taxon>PACMAD clade</taxon>
        <taxon>Chloridoideae</taxon>
        <taxon>Eragrostideae</taxon>
        <taxon>Eragrostidinae</taxon>
        <taxon>Eragrostis</taxon>
    </lineage>
</organism>
<keyword evidence="1" id="KW-0862">Zinc</keyword>
<feature type="region of interest" description="Disordered" evidence="2">
    <location>
        <begin position="1156"/>
        <end position="1214"/>
    </location>
</feature>
<dbReference type="PANTHER" id="PTHR33075">
    <property type="entry name" value="OS02G0499800 PROTEIN"/>
    <property type="match status" value="1"/>
</dbReference>
<evidence type="ECO:0000313" key="4">
    <source>
        <dbReference type="EMBL" id="TVT99539.1"/>
    </source>
</evidence>
<dbReference type="GO" id="GO:0008270">
    <property type="term" value="F:zinc ion binding"/>
    <property type="evidence" value="ECO:0007669"/>
    <property type="project" value="UniProtKB-KW"/>
</dbReference>
<feature type="compositionally biased region" description="Low complexity" evidence="2">
    <location>
        <begin position="1048"/>
        <end position="1063"/>
    </location>
</feature>
<keyword evidence="1" id="KW-0863">Zinc-finger</keyword>
<feature type="compositionally biased region" description="Basic and acidic residues" evidence="2">
    <location>
        <begin position="241"/>
        <end position="252"/>
    </location>
</feature>
<protein>
    <recommendedName>
        <fullName evidence="3">CCHC-type domain-containing protein</fullName>
    </recommendedName>
</protein>
<evidence type="ECO:0000256" key="2">
    <source>
        <dbReference type="SAM" id="MobiDB-lite"/>
    </source>
</evidence>
<accession>A0A5J9SKM0</accession>
<name>A0A5J9SKM0_9POAL</name>
<dbReference type="PROSITE" id="PS50158">
    <property type="entry name" value="ZF_CCHC"/>
    <property type="match status" value="1"/>
</dbReference>
<sequence>MDLPALDFSPGLGQQAEILRRFGSPVNFSPGYGLSEFFLVLSVGRCKFRLTGDLIARILQAILGGNAEFFKVSQLGDRVFKFSVASKKVGFYIYNLKSYECDAFKVLFHLWGHGGPQSQQEASRWESEQDAEWTTVTYKKNRGKRSYVDAVKSASVLQHKHSRPSAMDHQKQQGVHLTGANTVPILQQQTQRNNNQVPVSSVFSRINEDLQKAGASSVFDQWPRKTVFDRLEFPDGSSSEEQGRHSKSKSDLQSDVDGGMANQIQNSNIPSATFQQPVPKAHGLLCVRCLRTNHTREACRSSIKCHSCGLWGHIAVNCRSPKQNHRDIQKAAHLNQERNQGTQPKRTRLEYRPKSKQATVASDTGTHNKERLQNRNPVRDRNRGDFGLPSQDIDLELRLENHNTRPPPLPSPRRQPPTSPELPVAQVHQSSSMAYNHVDPTPFLPRHFHRVEVPGRAVMARMIGGRAPPRNEEIGIAIIDPMPDHQVQFANIHDVLDDFFRLHLRVRIRDIQPCPFGQAYVKFDTILDRDRIADAGYIAFDDVHIRVIRHNEAANRSRVTFEREVWLMLIGFPLDYWHLHYVESAISSFGKVQVWEQDNSNLARIICEIINETPFAPPAPNEEPVPDIDDVGDDMPFDFFGFGQIAHGNAPEPVNPNAHMHGPEANNWGIWPAQPQEPMAAPAAAEQPQEPMVAPAAADNQFDHGLNINNIPDAVNNIEEEDEDEDIEEIIVEGPDVPEQLVEPEPQVSLSLTASNASNSGSSVSGNSAQQVEQANVPDINMPLENNDMVIDAVQPQLQQAVLPQLQLQQVVHHEALGPVLDFDLNDPAPAEVIAAQMEIEEEAPEQIAVQNLQLNINIQENENLQEGEGHLADQQIPAQVDEVQPQLPPMNFDNLLHDELEDQQQGPPQQQGNNQHLHVGFMEFADQATVDPVFESFVSPAMQSSQKKINADIYRLCAKYFSPNGSSNAVVEVPADWLSFFTTMLLSPTHFSWAKNFLSSKAWDIVTNRVDCDRGLKFSLPLLCPKDGPVPCLTESLDEAASNTNIEQTDASTTAATDSETSQDINATPLKAFATSCTTKHSNTVPVIRKKISCKVAIVETDVRRSDRLKKRNEGFKANSCSRWDCVACTNEPPVLTPSLIKDLGTSFAQVAPEGLNEQTLQKKRKSKTTIGRHDNEASSSTTTEDHKGKKSKAVAGKKSNPSDANGSKKSKK</sequence>
<comment type="caution">
    <text evidence="4">The sequence shown here is derived from an EMBL/GenBank/DDBJ whole genome shotgun (WGS) entry which is preliminary data.</text>
</comment>
<reference evidence="4 5" key="1">
    <citation type="journal article" date="2019" name="Sci. Rep.">
        <title>A high-quality genome of Eragrostis curvula grass provides insights into Poaceae evolution and supports new strategies to enhance forage quality.</title>
        <authorList>
            <person name="Carballo J."/>
            <person name="Santos B.A.C.M."/>
            <person name="Zappacosta D."/>
            <person name="Garbus I."/>
            <person name="Selva J.P."/>
            <person name="Gallo C.A."/>
            <person name="Diaz A."/>
            <person name="Albertini E."/>
            <person name="Caccamo M."/>
            <person name="Echenique V."/>
        </authorList>
    </citation>
    <scope>NUCLEOTIDE SEQUENCE [LARGE SCALE GENOMIC DNA]</scope>
    <source>
        <strain evidence="5">cv. Victoria</strain>
        <tissue evidence="4">Leaf</tissue>
    </source>
</reference>
<keyword evidence="5" id="KW-1185">Reference proteome</keyword>
<feature type="non-terminal residue" evidence="4">
    <location>
        <position position="1"/>
    </location>
</feature>
<dbReference type="InterPro" id="IPR056018">
    <property type="entry name" value="DUF7597"/>
</dbReference>
<feature type="domain" description="CCHC-type" evidence="3">
    <location>
        <begin position="304"/>
        <end position="320"/>
    </location>
</feature>
<dbReference type="EMBL" id="RWGY01000707">
    <property type="protein sequence ID" value="TVT99539.1"/>
    <property type="molecule type" value="Genomic_DNA"/>
</dbReference>
<gene>
    <name evidence="4" type="ORF">EJB05_55088</name>
</gene>
<evidence type="ECO:0000259" key="3">
    <source>
        <dbReference type="PROSITE" id="PS50158"/>
    </source>
</evidence>